<organism>
    <name type="scientific">Serpula lacrymans var. lacrymans (strain S7.9)</name>
    <name type="common">Dry rot fungus</name>
    <dbReference type="NCBI Taxonomy" id="578457"/>
    <lineage>
        <taxon>Eukaryota</taxon>
        <taxon>Fungi</taxon>
        <taxon>Dikarya</taxon>
        <taxon>Basidiomycota</taxon>
        <taxon>Agaricomycotina</taxon>
        <taxon>Agaricomycetes</taxon>
        <taxon>Agaricomycetidae</taxon>
        <taxon>Boletales</taxon>
        <taxon>Coniophorineae</taxon>
        <taxon>Serpulaceae</taxon>
        <taxon>Serpula</taxon>
    </lineage>
</organism>
<protein>
    <submittedName>
        <fullName evidence="1">Uncharacterized protein</fullName>
    </submittedName>
</protein>
<dbReference type="AlphaFoldDB" id="F8NNX6"/>
<dbReference type="HOGENOM" id="CLU_046231_0_0_1"/>
<dbReference type="RefSeq" id="XP_007316167.1">
    <property type="nucleotide sequence ID" value="XM_007316105.1"/>
</dbReference>
<sequence length="246" mass="27273">MSSTSSSSTSILRGGALLRTLRRISDGKIISGPSLLVDEILRLSNAASIQELVTQKWNGDIRGFPPPGSPADSCHTSLYLQTKDKGVSSSTKPHIYRSPRIGLDLSNPETTDSRSPLHPRVMFLAKPYRYFTNPHLLTANGRGQTYVGVYRECLQSRSLTDDDEDMLTKELCRILGIKEQVVKRYLTDYKLGYDKGSLRSFIGPAGKGASASLSTYLKMMGTLQRVYDEAMLPQFTTTKGEEEGRR</sequence>
<evidence type="ECO:0000313" key="1">
    <source>
        <dbReference type="EMBL" id="EGO28076.1"/>
    </source>
</evidence>
<dbReference type="EMBL" id="GL945431">
    <property type="protein sequence ID" value="EGO28076.1"/>
    <property type="molecule type" value="Genomic_DNA"/>
</dbReference>
<reference evidence="1" key="1">
    <citation type="submission" date="2011-04" db="EMBL/GenBank/DDBJ databases">
        <title>Evolution of plant cell wall degrading machinery underlies the functional diversity of forest fungi.</title>
        <authorList>
            <consortium name="US DOE Joint Genome Institute (JGI-PGF)"/>
            <person name="Eastwood D.C."/>
            <person name="Floudas D."/>
            <person name="Binder M."/>
            <person name="Majcherczyk A."/>
            <person name="Schneider P."/>
            <person name="Aerts A."/>
            <person name="Asiegbu F.O."/>
            <person name="Baker S.E."/>
            <person name="Barry K."/>
            <person name="Bendiksby M."/>
            <person name="Blumentritt M."/>
            <person name="Coutinho P.M."/>
            <person name="Cullen D."/>
            <person name="Cullen D."/>
            <person name="Gathman A."/>
            <person name="Goodell B."/>
            <person name="Henrissat B."/>
            <person name="Ihrmark K."/>
            <person name="Kauserud H."/>
            <person name="Kohler A."/>
            <person name="LaButti K."/>
            <person name="Lapidus A."/>
            <person name="Lavin J.L."/>
            <person name="Lee Y.-H."/>
            <person name="Lindquist E."/>
            <person name="Lilly W."/>
            <person name="Lucas S."/>
            <person name="Morin E."/>
            <person name="Murat C."/>
            <person name="Oguiza J.A."/>
            <person name="Park J."/>
            <person name="Pisabarro A.G."/>
            <person name="Riley R."/>
            <person name="Rosling A."/>
            <person name="Salamov A."/>
            <person name="Schmidt O."/>
            <person name="Schmutz J."/>
            <person name="Skrede I."/>
            <person name="Stenlid J."/>
            <person name="Wiebenga A."/>
            <person name="Xie X."/>
            <person name="Kues U."/>
            <person name="Hibbett D.S."/>
            <person name="Hoffmeister D."/>
            <person name="Hogberg N."/>
            <person name="Martin F."/>
            <person name="Grigoriev I.V."/>
            <person name="Watkinson S.C."/>
        </authorList>
    </citation>
    <scope>NUCLEOTIDE SEQUENCE</scope>
    <source>
        <strain evidence="1">S7.9</strain>
    </source>
</reference>
<dbReference type="GeneID" id="18818393"/>
<accession>F8NNX6</accession>
<gene>
    <name evidence="1" type="ORF">SERLADRAFT_462542</name>
</gene>
<dbReference type="Proteomes" id="UP000008064">
    <property type="component" value="Unassembled WGS sequence"/>
</dbReference>
<proteinExistence type="predicted"/>
<name>F8NNX6_SERL9</name>
<dbReference type="KEGG" id="sla:SERLADRAFT_462542"/>
<dbReference type="OrthoDB" id="16851at2759"/>